<organism evidence="1 2">
    <name type="scientific">Alkaliphilus flagellatus</name>
    <dbReference type="NCBI Taxonomy" id="2841507"/>
    <lineage>
        <taxon>Bacteria</taxon>
        <taxon>Bacillati</taxon>
        <taxon>Bacillota</taxon>
        <taxon>Clostridia</taxon>
        <taxon>Peptostreptococcales</taxon>
        <taxon>Natronincolaceae</taxon>
        <taxon>Alkaliphilus</taxon>
    </lineage>
</organism>
<dbReference type="RefSeq" id="WP_216415289.1">
    <property type="nucleotide sequence ID" value="NZ_JAHLQK010000002.1"/>
</dbReference>
<reference evidence="1 2" key="1">
    <citation type="submission" date="2021-06" db="EMBL/GenBank/DDBJ databases">
        <authorList>
            <person name="Sun Q."/>
            <person name="Li D."/>
        </authorList>
    </citation>
    <scope>NUCLEOTIDE SEQUENCE [LARGE SCALE GENOMIC DNA]</scope>
    <source>
        <strain evidence="1 2">MSJ-5</strain>
    </source>
</reference>
<dbReference type="InterPro" id="IPR019700">
    <property type="entry name" value="Sigma-G_inhibitor_Gin"/>
</dbReference>
<evidence type="ECO:0000313" key="2">
    <source>
        <dbReference type="Proteomes" id="UP000779508"/>
    </source>
</evidence>
<proteinExistence type="predicted"/>
<dbReference type="EMBL" id="JAHLQK010000002">
    <property type="protein sequence ID" value="MBU5675790.1"/>
    <property type="molecule type" value="Genomic_DNA"/>
</dbReference>
<keyword evidence="2" id="KW-1185">Reference proteome</keyword>
<evidence type="ECO:0000313" key="1">
    <source>
        <dbReference type="EMBL" id="MBU5675790.1"/>
    </source>
</evidence>
<name>A0ABS6FZW4_9FIRM</name>
<accession>A0ABS6FZW4</accession>
<dbReference type="Pfam" id="PF10764">
    <property type="entry name" value="Gin"/>
    <property type="match status" value="1"/>
</dbReference>
<dbReference type="Proteomes" id="UP000779508">
    <property type="component" value="Unassembled WGS sequence"/>
</dbReference>
<protein>
    <submittedName>
        <fullName evidence="1">Sigma factor G inhibitor Gin</fullName>
    </submittedName>
</protein>
<gene>
    <name evidence="1" type="ORF">KQI88_05120</name>
</gene>
<comment type="caution">
    <text evidence="1">The sequence shown here is derived from an EMBL/GenBank/DDBJ whole genome shotgun (WGS) entry which is preliminary data.</text>
</comment>
<sequence>MDERLQCHLCNKEDNEGIIILNKYICRECELEIISPSVDELKYEVIKRSIKDIWKGVFININVNSNGISF</sequence>